<dbReference type="EMBL" id="CP031165">
    <property type="protein sequence ID" value="AXV09558.1"/>
    <property type="molecule type" value="Genomic_DNA"/>
</dbReference>
<dbReference type="PANTHER" id="PTHR32243">
    <property type="entry name" value="MALTOSE TRANSPORT SYSTEM PERMEASE-RELATED"/>
    <property type="match status" value="1"/>
</dbReference>
<dbReference type="Proteomes" id="UP000264006">
    <property type="component" value="Chromosome"/>
</dbReference>
<dbReference type="Pfam" id="PF00528">
    <property type="entry name" value="BPD_transp_1"/>
    <property type="match status" value="1"/>
</dbReference>
<evidence type="ECO:0000256" key="7">
    <source>
        <dbReference type="RuleBase" id="RU363032"/>
    </source>
</evidence>
<keyword evidence="3" id="KW-1003">Cell membrane</keyword>
<sequence>MRTVIEKSLLLVLGLFMIFPIFWMLEASVKDQSTILANPPSFVGFEPTMDNYRDVFFERGTEGEDREASGLVTNFATSVIVAVSATVLATAIGTPAAWAYSRFPLKAGKDQLFFILSTRFMPPVVAVIPLFLMFRTLGLLDSRLGLVLLYTAFNLPFTIWMLKGFVDEIPAEYEDAAMVDGFSRVQAFRQVLLPLLRPGIFATAVFSLIFTWNEFVFAIFLTPGGGAVRTAPPAIAGLFGGTETQWGLVAASAVVFALPVLVFGYLVRNHLVAGMTFGAVRR</sequence>
<protein>
    <submittedName>
        <fullName evidence="9">Maltose/maltodextrin ABC transporter, permease protein MalG</fullName>
    </submittedName>
</protein>
<dbReference type="CDD" id="cd06261">
    <property type="entry name" value="TM_PBP2"/>
    <property type="match status" value="1"/>
</dbReference>
<reference evidence="9 10" key="1">
    <citation type="submission" date="2018-09" db="EMBL/GenBank/DDBJ databases">
        <title>Complete genome sequence of Euzebya sp. DY32-46 isolated from seawater of Pacific Ocean.</title>
        <authorList>
            <person name="Xu L."/>
            <person name="Wu Y.-H."/>
            <person name="Xu X.-W."/>
        </authorList>
    </citation>
    <scope>NUCLEOTIDE SEQUENCE [LARGE SCALE GENOMIC DNA]</scope>
    <source>
        <strain evidence="9 10">DY32-46</strain>
    </source>
</reference>
<dbReference type="RefSeq" id="WP_114593721.1">
    <property type="nucleotide sequence ID" value="NZ_CP031165.1"/>
</dbReference>
<dbReference type="GO" id="GO:0055085">
    <property type="term" value="P:transmembrane transport"/>
    <property type="evidence" value="ECO:0007669"/>
    <property type="project" value="InterPro"/>
</dbReference>
<proteinExistence type="inferred from homology"/>
<dbReference type="PANTHER" id="PTHR32243:SF52">
    <property type="entry name" value="ABC TRANSPORTER PERMEASE PROTEIN"/>
    <property type="match status" value="1"/>
</dbReference>
<dbReference type="InterPro" id="IPR035906">
    <property type="entry name" value="MetI-like_sf"/>
</dbReference>
<evidence type="ECO:0000256" key="5">
    <source>
        <dbReference type="ARBA" id="ARBA00022989"/>
    </source>
</evidence>
<keyword evidence="10" id="KW-1185">Reference proteome</keyword>
<dbReference type="GO" id="GO:0005886">
    <property type="term" value="C:plasma membrane"/>
    <property type="evidence" value="ECO:0007669"/>
    <property type="project" value="UniProtKB-SubCell"/>
</dbReference>
<keyword evidence="5 7" id="KW-1133">Transmembrane helix</keyword>
<evidence type="ECO:0000256" key="2">
    <source>
        <dbReference type="ARBA" id="ARBA00022448"/>
    </source>
</evidence>
<feature type="transmembrane region" description="Helical" evidence="7">
    <location>
        <begin position="246"/>
        <end position="267"/>
    </location>
</feature>
<dbReference type="InterPro" id="IPR050901">
    <property type="entry name" value="BP-dep_ABC_trans_perm"/>
</dbReference>
<feature type="domain" description="ABC transmembrane type-1" evidence="8">
    <location>
        <begin position="75"/>
        <end position="267"/>
    </location>
</feature>
<evidence type="ECO:0000256" key="1">
    <source>
        <dbReference type="ARBA" id="ARBA00004651"/>
    </source>
</evidence>
<dbReference type="InterPro" id="IPR000515">
    <property type="entry name" value="MetI-like"/>
</dbReference>
<feature type="transmembrane region" description="Helical" evidence="7">
    <location>
        <begin position="112"/>
        <end position="132"/>
    </location>
</feature>
<dbReference type="PROSITE" id="PS50928">
    <property type="entry name" value="ABC_TM1"/>
    <property type="match status" value="1"/>
</dbReference>
<name>A0A346Y511_9ACTN</name>
<feature type="transmembrane region" description="Helical" evidence="7">
    <location>
        <begin position="9"/>
        <end position="25"/>
    </location>
</feature>
<keyword evidence="2 7" id="KW-0813">Transport</keyword>
<gene>
    <name evidence="9" type="ORF">DVS28_a4901</name>
</gene>
<dbReference type="OrthoDB" id="3568785at2"/>
<comment type="subcellular location">
    <subcellularLocation>
        <location evidence="1 7">Cell membrane</location>
        <topology evidence="1 7">Multi-pass membrane protein</topology>
    </subcellularLocation>
</comment>
<dbReference type="Gene3D" id="1.10.3720.10">
    <property type="entry name" value="MetI-like"/>
    <property type="match status" value="1"/>
</dbReference>
<evidence type="ECO:0000256" key="3">
    <source>
        <dbReference type="ARBA" id="ARBA00022475"/>
    </source>
</evidence>
<dbReference type="AlphaFoldDB" id="A0A346Y511"/>
<evidence type="ECO:0000313" key="10">
    <source>
        <dbReference type="Proteomes" id="UP000264006"/>
    </source>
</evidence>
<evidence type="ECO:0000259" key="8">
    <source>
        <dbReference type="PROSITE" id="PS50928"/>
    </source>
</evidence>
<evidence type="ECO:0000256" key="4">
    <source>
        <dbReference type="ARBA" id="ARBA00022692"/>
    </source>
</evidence>
<evidence type="ECO:0000256" key="6">
    <source>
        <dbReference type="ARBA" id="ARBA00023136"/>
    </source>
</evidence>
<evidence type="ECO:0000313" key="9">
    <source>
        <dbReference type="EMBL" id="AXV09558.1"/>
    </source>
</evidence>
<feature type="transmembrane region" description="Helical" evidence="7">
    <location>
        <begin position="144"/>
        <end position="162"/>
    </location>
</feature>
<dbReference type="KEGG" id="euz:DVS28_a4901"/>
<feature type="transmembrane region" description="Helical" evidence="7">
    <location>
        <begin position="75"/>
        <end position="100"/>
    </location>
</feature>
<organism evidence="9 10">
    <name type="scientific">Euzebya pacifica</name>
    <dbReference type="NCBI Taxonomy" id="1608957"/>
    <lineage>
        <taxon>Bacteria</taxon>
        <taxon>Bacillati</taxon>
        <taxon>Actinomycetota</taxon>
        <taxon>Nitriliruptoria</taxon>
        <taxon>Euzebyales</taxon>
    </lineage>
</organism>
<feature type="transmembrane region" description="Helical" evidence="7">
    <location>
        <begin position="199"/>
        <end position="221"/>
    </location>
</feature>
<dbReference type="SUPFAM" id="SSF161098">
    <property type="entry name" value="MetI-like"/>
    <property type="match status" value="1"/>
</dbReference>
<accession>A0A346Y511</accession>
<comment type="similarity">
    <text evidence="7">Belongs to the binding-protein-dependent transport system permease family.</text>
</comment>
<keyword evidence="4 7" id="KW-0812">Transmembrane</keyword>
<keyword evidence="6 7" id="KW-0472">Membrane</keyword>